<keyword evidence="2" id="KW-1185">Reference proteome</keyword>
<reference evidence="1 2" key="1">
    <citation type="journal article" date="2019" name="Sci. Rep.">
        <title>Orb-weaving spider Araneus ventricosus genome elucidates the spidroin gene catalogue.</title>
        <authorList>
            <person name="Kono N."/>
            <person name="Nakamura H."/>
            <person name="Ohtoshi R."/>
            <person name="Moran D.A.P."/>
            <person name="Shinohara A."/>
            <person name="Yoshida Y."/>
            <person name="Fujiwara M."/>
            <person name="Mori M."/>
            <person name="Tomita M."/>
            <person name="Arakawa K."/>
        </authorList>
    </citation>
    <scope>NUCLEOTIDE SEQUENCE [LARGE SCALE GENOMIC DNA]</scope>
</reference>
<name>A0A4Y2E4H7_ARAVE</name>
<organism evidence="1 2">
    <name type="scientific">Araneus ventricosus</name>
    <name type="common">Orbweaver spider</name>
    <name type="synonym">Epeira ventricosa</name>
    <dbReference type="NCBI Taxonomy" id="182803"/>
    <lineage>
        <taxon>Eukaryota</taxon>
        <taxon>Metazoa</taxon>
        <taxon>Ecdysozoa</taxon>
        <taxon>Arthropoda</taxon>
        <taxon>Chelicerata</taxon>
        <taxon>Arachnida</taxon>
        <taxon>Araneae</taxon>
        <taxon>Araneomorphae</taxon>
        <taxon>Entelegynae</taxon>
        <taxon>Araneoidea</taxon>
        <taxon>Araneidae</taxon>
        <taxon>Araneus</taxon>
    </lineage>
</organism>
<evidence type="ECO:0000313" key="1">
    <source>
        <dbReference type="EMBL" id="GBM22735.1"/>
    </source>
</evidence>
<comment type="caution">
    <text evidence="1">The sequence shown here is derived from an EMBL/GenBank/DDBJ whole genome shotgun (WGS) entry which is preliminary data.</text>
</comment>
<gene>
    <name evidence="1" type="ORF">AVEN_81489_1</name>
</gene>
<dbReference type="AlphaFoldDB" id="A0A4Y2E4H7"/>
<dbReference type="Proteomes" id="UP000499080">
    <property type="component" value="Unassembled WGS sequence"/>
</dbReference>
<protein>
    <submittedName>
        <fullName evidence="1">Uncharacterized protein</fullName>
    </submittedName>
</protein>
<sequence>MGNFISHNLCNLKIERKPKLGELLPIITNNFTKLYSHTVCSDSIPINLACYSLAHLTALQSTSSSDPYENYKKCSSLHRHQSAFRINYHRQPSNLNDSPMRMSQGL</sequence>
<evidence type="ECO:0000313" key="2">
    <source>
        <dbReference type="Proteomes" id="UP000499080"/>
    </source>
</evidence>
<proteinExistence type="predicted"/>
<dbReference type="EMBL" id="BGPR01000485">
    <property type="protein sequence ID" value="GBM22735.1"/>
    <property type="molecule type" value="Genomic_DNA"/>
</dbReference>
<accession>A0A4Y2E4H7</accession>